<sequence length="100" mass="11722">MARLRQTCRQRFASEKVACKLFWHKVVPRKNQLDEVTGQMFGTYLSVTVSKYYCTNYRYNRNKRSFQKILHGLEALSGHPRAHSCNNQEAAKIQAKSRKL</sequence>
<protein>
    <submittedName>
        <fullName evidence="2">Uncharacterized protein</fullName>
    </submittedName>
</protein>
<dbReference type="Proteomes" id="UP000024635">
    <property type="component" value="Unassembled WGS sequence"/>
</dbReference>
<gene>
    <name evidence="2" type="primary">Acey_s0107.g3806</name>
    <name evidence="2" type="ORF">Y032_0107g3806</name>
</gene>
<dbReference type="AlphaFoldDB" id="A0A016TEQ0"/>
<feature type="region of interest" description="Disordered" evidence="1">
    <location>
        <begin position="81"/>
        <end position="100"/>
    </location>
</feature>
<name>A0A016TEQ0_9BILA</name>
<organism evidence="2 3">
    <name type="scientific">Ancylostoma ceylanicum</name>
    <dbReference type="NCBI Taxonomy" id="53326"/>
    <lineage>
        <taxon>Eukaryota</taxon>
        <taxon>Metazoa</taxon>
        <taxon>Ecdysozoa</taxon>
        <taxon>Nematoda</taxon>
        <taxon>Chromadorea</taxon>
        <taxon>Rhabditida</taxon>
        <taxon>Rhabditina</taxon>
        <taxon>Rhabditomorpha</taxon>
        <taxon>Strongyloidea</taxon>
        <taxon>Ancylostomatidae</taxon>
        <taxon>Ancylostomatinae</taxon>
        <taxon>Ancylostoma</taxon>
    </lineage>
</organism>
<evidence type="ECO:0000256" key="1">
    <source>
        <dbReference type="SAM" id="MobiDB-lite"/>
    </source>
</evidence>
<keyword evidence="3" id="KW-1185">Reference proteome</keyword>
<comment type="caution">
    <text evidence="2">The sequence shown here is derived from an EMBL/GenBank/DDBJ whole genome shotgun (WGS) entry which is preliminary data.</text>
</comment>
<reference evidence="3" key="1">
    <citation type="journal article" date="2015" name="Nat. Genet.">
        <title>The genome and transcriptome of the zoonotic hookworm Ancylostoma ceylanicum identify infection-specific gene families.</title>
        <authorList>
            <person name="Schwarz E.M."/>
            <person name="Hu Y."/>
            <person name="Antoshechkin I."/>
            <person name="Miller M.M."/>
            <person name="Sternberg P.W."/>
            <person name="Aroian R.V."/>
        </authorList>
    </citation>
    <scope>NUCLEOTIDE SEQUENCE</scope>
    <source>
        <strain evidence="3">HY135</strain>
    </source>
</reference>
<proteinExistence type="predicted"/>
<accession>A0A016TEQ0</accession>
<evidence type="ECO:0000313" key="3">
    <source>
        <dbReference type="Proteomes" id="UP000024635"/>
    </source>
</evidence>
<evidence type="ECO:0000313" key="2">
    <source>
        <dbReference type="EMBL" id="EYC01444.1"/>
    </source>
</evidence>
<dbReference type="EMBL" id="JARK01001443">
    <property type="protein sequence ID" value="EYC01444.1"/>
    <property type="molecule type" value="Genomic_DNA"/>
</dbReference>